<comment type="caution">
    <text evidence="2">The sequence shown here is derived from an EMBL/GenBank/DDBJ whole genome shotgun (WGS) entry which is preliminary data.</text>
</comment>
<accession>A0A512BMJ4</accession>
<feature type="transmembrane region" description="Helical" evidence="1">
    <location>
        <begin position="44"/>
        <end position="68"/>
    </location>
</feature>
<organism evidence="2 3">
    <name type="scientific">Microvirga aerophila</name>
    <dbReference type="NCBI Taxonomy" id="670291"/>
    <lineage>
        <taxon>Bacteria</taxon>
        <taxon>Pseudomonadati</taxon>
        <taxon>Pseudomonadota</taxon>
        <taxon>Alphaproteobacteria</taxon>
        <taxon>Hyphomicrobiales</taxon>
        <taxon>Methylobacteriaceae</taxon>
        <taxon>Microvirga</taxon>
    </lineage>
</organism>
<feature type="transmembrane region" description="Helical" evidence="1">
    <location>
        <begin position="80"/>
        <end position="98"/>
    </location>
</feature>
<dbReference type="OrthoDB" id="1523552at2"/>
<dbReference type="Proteomes" id="UP000321085">
    <property type="component" value="Unassembled WGS sequence"/>
</dbReference>
<protein>
    <recommendedName>
        <fullName evidence="4">DUF1499 domain-containing protein</fullName>
    </recommendedName>
</protein>
<proteinExistence type="predicted"/>
<dbReference type="EMBL" id="BJYU01000006">
    <property type="protein sequence ID" value="GEO13173.1"/>
    <property type="molecule type" value="Genomic_DNA"/>
</dbReference>
<dbReference type="InterPro" id="IPR010865">
    <property type="entry name" value="DUF1499"/>
</dbReference>
<evidence type="ECO:0000313" key="3">
    <source>
        <dbReference type="Proteomes" id="UP000321085"/>
    </source>
</evidence>
<keyword evidence="1" id="KW-0812">Transmembrane</keyword>
<reference evidence="2 3" key="1">
    <citation type="submission" date="2019-07" db="EMBL/GenBank/DDBJ databases">
        <title>Whole genome shotgun sequence of Microvirga aerophila NBRC 106136.</title>
        <authorList>
            <person name="Hosoyama A."/>
            <person name="Uohara A."/>
            <person name="Ohji S."/>
            <person name="Ichikawa N."/>
        </authorList>
    </citation>
    <scope>NUCLEOTIDE SEQUENCE [LARGE SCALE GENOMIC DNA]</scope>
    <source>
        <strain evidence="2 3">NBRC 106136</strain>
    </source>
</reference>
<gene>
    <name evidence="2" type="ORF">MAE02_08690</name>
</gene>
<evidence type="ECO:0008006" key="4">
    <source>
        <dbReference type="Google" id="ProtNLM"/>
    </source>
</evidence>
<dbReference type="Pfam" id="PF07386">
    <property type="entry name" value="DUF1499"/>
    <property type="match status" value="1"/>
</dbReference>
<keyword evidence="1" id="KW-1133">Transmembrane helix</keyword>
<keyword evidence="1" id="KW-0472">Membrane</keyword>
<sequence>MRHFILEEPYSRPAKWSPMLAWFALAVTVMAVLMIRFGRIDYDAGFVALGGGLAAALLAVGLSIIGFVRIWQEGRRGLGSAIKGLIIASLVLAYPAWLSVRAVTLPAIADVSTDTDDPPAFSRSRAALDARKGLVPPDVSPEAREMQREAYVQIAPLTLDLGPEEAFALVRKAAENLGWQVIEAVPPGGRMGTGRLEAVDRTMFLRLPDDVTVRIRPRVDGTRIDIRSASRMGRHDFGANAKRIRAFLEEASNLALAAN</sequence>
<name>A0A512BMJ4_9HYPH</name>
<dbReference type="RefSeq" id="WP_114185225.1">
    <property type="nucleotide sequence ID" value="NZ_BJYU01000006.1"/>
</dbReference>
<evidence type="ECO:0000313" key="2">
    <source>
        <dbReference type="EMBL" id="GEO13173.1"/>
    </source>
</evidence>
<dbReference type="AlphaFoldDB" id="A0A512BMJ4"/>
<evidence type="ECO:0000256" key="1">
    <source>
        <dbReference type="SAM" id="Phobius"/>
    </source>
</evidence>
<keyword evidence="3" id="KW-1185">Reference proteome</keyword>
<feature type="transmembrane region" description="Helical" evidence="1">
    <location>
        <begin position="20"/>
        <end position="38"/>
    </location>
</feature>